<proteinExistence type="inferred from homology"/>
<comment type="caution">
    <text evidence="3">The sequence shown here is derived from an EMBL/GenBank/DDBJ whole genome shotgun (WGS) entry which is preliminary data.</text>
</comment>
<evidence type="ECO:0000256" key="1">
    <source>
        <dbReference type="ARBA" id="ARBA00034773"/>
    </source>
</evidence>
<accession>A0AAP0PZ60</accession>
<gene>
    <name evidence="3" type="ORF">Syun_007181</name>
</gene>
<dbReference type="Proteomes" id="UP001420932">
    <property type="component" value="Unassembled WGS sequence"/>
</dbReference>
<dbReference type="GO" id="GO:0010150">
    <property type="term" value="P:leaf senescence"/>
    <property type="evidence" value="ECO:0007669"/>
    <property type="project" value="UniProtKB-ARBA"/>
</dbReference>
<evidence type="ECO:0000313" key="4">
    <source>
        <dbReference type="Proteomes" id="UP001420932"/>
    </source>
</evidence>
<sequence>MRVRPHVPFDHCLAAKPRVRTKIDRVDVKMIHKRVGYENIKLGQPRLPSASWIIPRSSNNSIVRDQSSDHIKAIIYKNLNKSFNGSGLGEFSADDCDDDDVVGIDGDEYDGKVSPYEWIARKLARSQIYSFSACEGVGRTLKGHQPVTWLENRYTIPTLGTKTENLLRFARACAKAHAKAQPRLRQGTFVTVGVGPSSSSIPGKEKIDDFLRSISAILLSHYVKVSFGPPLMSQISASTFLLKAVKKRTVQSQVLALLFGHQNTTNPPPNIKLILWGSNFSGVEHLTLLQPKQGKFYPDAIHPFVYISIVHHFLTNRAQSLFGSKPKFSLIEPNLGFDINFIKNYIIVNVFEKEKLIFERSSKRKQTCESRERCARGRERAERARDVREQREMHEKREMGESQRESRERQRRARAERDAREAEREPREAETCESRERCARGRESRE</sequence>
<feature type="region of interest" description="Disordered" evidence="2">
    <location>
        <begin position="368"/>
        <end position="446"/>
    </location>
</feature>
<dbReference type="Pfam" id="PF04520">
    <property type="entry name" value="Senescence_reg"/>
    <property type="match status" value="1"/>
</dbReference>
<evidence type="ECO:0000313" key="3">
    <source>
        <dbReference type="EMBL" id="KAK9160840.1"/>
    </source>
</evidence>
<protein>
    <submittedName>
        <fullName evidence="3">Uncharacterized protein</fullName>
    </submittedName>
</protein>
<keyword evidence="4" id="KW-1185">Reference proteome</keyword>
<dbReference type="InterPro" id="IPR007608">
    <property type="entry name" value="Senescence_reg_S40"/>
</dbReference>
<comment type="similarity">
    <text evidence="1">Belongs to the senescence regulator S40 family.</text>
</comment>
<organism evidence="3 4">
    <name type="scientific">Stephania yunnanensis</name>
    <dbReference type="NCBI Taxonomy" id="152371"/>
    <lineage>
        <taxon>Eukaryota</taxon>
        <taxon>Viridiplantae</taxon>
        <taxon>Streptophyta</taxon>
        <taxon>Embryophyta</taxon>
        <taxon>Tracheophyta</taxon>
        <taxon>Spermatophyta</taxon>
        <taxon>Magnoliopsida</taxon>
        <taxon>Ranunculales</taxon>
        <taxon>Menispermaceae</taxon>
        <taxon>Menispermoideae</taxon>
        <taxon>Cissampelideae</taxon>
        <taxon>Stephania</taxon>
    </lineage>
</organism>
<dbReference type="EMBL" id="JBBNAF010000003">
    <property type="protein sequence ID" value="KAK9160840.1"/>
    <property type="molecule type" value="Genomic_DNA"/>
</dbReference>
<name>A0AAP0PZ60_9MAGN</name>
<dbReference type="AlphaFoldDB" id="A0AAP0PZ60"/>
<reference evidence="3 4" key="1">
    <citation type="submission" date="2024-01" db="EMBL/GenBank/DDBJ databases">
        <title>Genome assemblies of Stephania.</title>
        <authorList>
            <person name="Yang L."/>
        </authorList>
    </citation>
    <scope>NUCLEOTIDE SEQUENCE [LARGE SCALE GENOMIC DNA]</scope>
    <source>
        <strain evidence="3">YNDBR</strain>
        <tissue evidence="3">Leaf</tissue>
    </source>
</reference>
<evidence type="ECO:0000256" key="2">
    <source>
        <dbReference type="SAM" id="MobiDB-lite"/>
    </source>
</evidence>